<dbReference type="RefSeq" id="WP_119874687.1">
    <property type="nucleotide sequence ID" value="NZ_QZDH01000057.1"/>
</dbReference>
<dbReference type="AlphaFoldDB" id="A0A419AS31"/>
<comment type="caution">
    <text evidence="2">The sequence shown here is derived from an EMBL/GenBank/DDBJ whole genome shotgun (WGS) entry which is preliminary data.</text>
</comment>
<organism evidence="2 3">
    <name type="scientific">Pectobacterium carotovorum</name>
    <name type="common">Erwinia carotovora</name>
    <dbReference type="NCBI Taxonomy" id="554"/>
    <lineage>
        <taxon>Bacteria</taxon>
        <taxon>Pseudomonadati</taxon>
        <taxon>Pseudomonadota</taxon>
        <taxon>Gammaproteobacteria</taxon>
        <taxon>Enterobacterales</taxon>
        <taxon>Pectobacteriaceae</taxon>
        <taxon>Pectobacterium</taxon>
    </lineage>
</organism>
<evidence type="ECO:0000313" key="2">
    <source>
        <dbReference type="EMBL" id="RJL48269.1"/>
    </source>
</evidence>
<dbReference type="GO" id="GO:0003677">
    <property type="term" value="F:DNA binding"/>
    <property type="evidence" value="ECO:0007669"/>
    <property type="project" value="InterPro"/>
</dbReference>
<feature type="domain" description="HTH cro/C1-type" evidence="1">
    <location>
        <begin position="66"/>
        <end position="120"/>
    </location>
</feature>
<dbReference type="Pfam" id="PF01381">
    <property type="entry name" value="HTH_3"/>
    <property type="match status" value="1"/>
</dbReference>
<protein>
    <submittedName>
        <fullName evidence="2">XRE family transcriptional regulator</fullName>
    </submittedName>
</protein>
<dbReference type="PROSITE" id="PS50943">
    <property type="entry name" value="HTH_CROC1"/>
    <property type="match status" value="1"/>
</dbReference>
<sequence>MSKLQFINDVNGKPQFVVLPITEYERLMSDSDAGYEDIPYIADEHDDETVPNDVVEIMFRDDVSLLAAWRIHRGLSQYDVAEKLGTTQSAVSQWEAKDSRPQKKTREKLAELYHCRPEQMTL</sequence>
<dbReference type="CDD" id="cd00093">
    <property type="entry name" value="HTH_XRE"/>
    <property type="match status" value="1"/>
</dbReference>
<reference evidence="2 3" key="1">
    <citation type="submission" date="2018-09" db="EMBL/GenBank/DDBJ databases">
        <title>Phylogenetic diversity of Pectobacterium and Dickeya strains causing blackleg disease of potato in Morocco.</title>
        <authorList>
            <person name="Oulghazi S."/>
            <person name="Moumni M."/>
            <person name="Faure D."/>
        </authorList>
    </citation>
    <scope>NUCLEOTIDE SEQUENCE [LARGE SCALE GENOMIC DNA]</scope>
    <source>
        <strain evidence="2 3">S1.15.11.2D</strain>
    </source>
</reference>
<gene>
    <name evidence="2" type="ORF">D5071_18515</name>
</gene>
<dbReference type="SUPFAM" id="SSF47413">
    <property type="entry name" value="lambda repressor-like DNA-binding domains"/>
    <property type="match status" value="1"/>
</dbReference>
<dbReference type="InterPro" id="IPR001387">
    <property type="entry name" value="Cro/C1-type_HTH"/>
</dbReference>
<name>A0A419AS31_PECCA</name>
<dbReference type="Proteomes" id="UP000283655">
    <property type="component" value="Unassembled WGS sequence"/>
</dbReference>
<evidence type="ECO:0000259" key="1">
    <source>
        <dbReference type="PROSITE" id="PS50943"/>
    </source>
</evidence>
<dbReference type="EMBL" id="QZDH01000057">
    <property type="protein sequence ID" value="RJL48269.1"/>
    <property type="molecule type" value="Genomic_DNA"/>
</dbReference>
<proteinExistence type="predicted"/>
<evidence type="ECO:0000313" key="3">
    <source>
        <dbReference type="Proteomes" id="UP000283655"/>
    </source>
</evidence>
<dbReference type="InterPro" id="IPR010982">
    <property type="entry name" value="Lambda_DNA-bd_dom_sf"/>
</dbReference>
<dbReference type="Gene3D" id="1.10.260.40">
    <property type="entry name" value="lambda repressor-like DNA-binding domains"/>
    <property type="match status" value="1"/>
</dbReference>
<dbReference type="SMART" id="SM00530">
    <property type="entry name" value="HTH_XRE"/>
    <property type="match status" value="1"/>
</dbReference>
<accession>A0A419AS31</accession>